<name>A0ABP3CCT3_9GAMM</name>
<dbReference type="NCBIfam" id="NF006605">
    <property type="entry name" value="PRK09162.1"/>
    <property type="match status" value="1"/>
</dbReference>
<evidence type="ECO:0000313" key="5">
    <source>
        <dbReference type="Proteomes" id="UP001501221"/>
    </source>
</evidence>
<evidence type="ECO:0000256" key="1">
    <source>
        <dbReference type="ARBA" id="ARBA00048811"/>
    </source>
</evidence>
<keyword evidence="5" id="KW-1185">Reference proteome</keyword>
<reference evidence="5" key="1">
    <citation type="journal article" date="2019" name="Int. J. Syst. Evol. Microbiol.">
        <title>The Global Catalogue of Microorganisms (GCM) 10K type strain sequencing project: providing services to taxonomists for standard genome sequencing and annotation.</title>
        <authorList>
            <consortium name="The Broad Institute Genomics Platform"/>
            <consortium name="The Broad Institute Genome Sequencing Center for Infectious Disease"/>
            <person name="Wu L."/>
            <person name="Ma J."/>
        </authorList>
    </citation>
    <scope>NUCLEOTIDE SEQUENCE [LARGE SCALE GENOMIC DNA]</scope>
    <source>
        <strain evidence="5">JCM 16211</strain>
    </source>
</reference>
<dbReference type="CDD" id="cd06223">
    <property type="entry name" value="PRTases_typeI"/>
    <property type="match status" value="1"/>
</dbReference>
<dbReference type="Proteomes" id="UP001501221">
    <property type="component" value="Unassembled WGS sequence"/>
</dbReference>
<dbReference type="InterPro" id="IPR029057">
    <property type="entry name" value="PRTase-like"/>
</dbReference>
<dbReference type="PANTHER" id="PTHR43340:SF1">
    <property type="entry name" value="HYPOXANTHINE PHOSPHORIBOSYLTRANSFERASE"/>
    <property type="match status" value="1"/>
</dbReference>
<evidence type="ECO:0000256" key="2">
    <source>
        <dbReference type="ARBA" id="ARBA00049402"/>
    </source>
</evidence>
<comment type="catalytic activity">
    <reaction evidence="2">
        <text>IMP + diphosphate = hypoxanthine + 5-phospho-alpha-D-ribose 1-diphosphate</text>
        <dbReference type="Rhea" id="RHEA:17973"/>
        <dbReference type="ChEBI" id="CHEBI:17368"/>
        <dbReference type="ChEBI" id="CHEBI:33019"/>
        <dbReference type="ChEBI" id="CHEBI:58017"/>
        <dbReference type="ChEBI" id="CHEBI:58053"/>
        <dbReference type="EC" id="2.4.2.8"/>
    </reaction>
    <physiologicalReaction direction="right-to-left" evidence="2">
        <dbReference type="Rhea" id="RHEA:17975"/>
    </physiologicalReaction>
</comment>
<dbReference type="Gene3D" id="3.40.50.2020">
    <property type="match status" value="1"/>
</dbReference>
<sequence>MTLDDIKQQTDLLIGESHIDQAIQALAQRLNQFYSNEKFAGKSITAYCVMNGGLYFTGQLMRNLTFPLSLKYLHASRYGDETQGAELNWRVRPSPAELQGKDILLIDDIFDEGLTLEAIYQECTEHKPNSINSVVLVDKQHLRKPKSGFTPNFIGLEVEDRYIFGCGMDYKGLWRNLPAIYAFKR</sequence>
<keyword evidence="4" id="KW-0808">Transferase</keyword>
<gene>
    <name evidence="4" type="ORF">GCM10009123_01260</name>
</gene>
<dbReference type="SUPFAM" id="SSF53271">
    <property type="entry name" value="PRTase-like"/>
    <property type="match status" value="1"/>
</dbReference>
<feature type="domain" description="Phosphoribosyltransferase" evidence="3">
    <location>
        <begin position="21"/>
        <end position="147"/>
    </location>
</feature>
<dbReference type="InterPro" id="IPR000836">
    <property type="entry name" value="PRTase_dom"/>
</dbReference>
<accession>A0ABP3CCT3</accession>
<comment type="catalytic activity">
    <reaction evidence="1">
        <text>GMP + diphosphate = guanine + 5-phospho-alpha-D-ribose 1-diphosphate</text>
        <dbReference type="Rhea" id="RHEA:25424"/>
        <dbReference type="ChEBI" id="CHEBI:16235"/>
        <dbReference type="ChEBI" id="CHEBI:33019"/>
        <dbReference type="ChEBI" id="CHEBI:58017"/>
        <dbReference type="ChEBI" id="CHEBI:58115"/>
        <dbReference type="EC" id="2.4.2.8"/>
    </reaction>
    <physiologicalReaction direction="right-to-left" evidence="1">
        <dbReference type="Rhea" id="RHEA:25426"/>
    </physiologicalReaction>
</comment>
<evidence type="ECO:0000259" key="3">
    <source>
        <dbReference type="Pfam" id="PF00156"/>
    </source>
</evidence>
<dbReference type="GO" id="GO:0016757">
    <property type="term" value="F:glycosyltransferase activity"/>
    <property type="evidence" value="ECO:0007669"/>
    <property type="project" value="UniProtKB-KW"/>
</dbReference>
<organism evidence="4 5">
    <name type="scientific">Kangiella japonica</name>
    <dbReference type="NCBI Taxonomy" id="647384"/>
    <lineage>
        <taxon>Bacteria</taxon>
        <taxon>Pseudomonadati</taxon>
        <taxon>Pseudomonadota</taxon>
        <taxon>Gammaproteobacteria</taxon>
        <taxon>Kangiellales</taxon>
        <taxon>Kangiellaceae</taxon>
        <taxon>Kangiella</taxon>
    </lineage>
</organism>
<comment type="caution">
    <text evidence="4">The sequence shown here is derived from an EMBL/GenBank/DDBJ whole genome shotgun (WGS) entry which is preliminary data.</text>
</comment>
<dbReference type="PANTHER" id="PTHR43340">
    <property type="entry name" value="HYPOXANTHINE-GUANINE PHOSPHORIBOSYLTRANSFERASE"/>
    <property type="match status" value="1"/>
</dbReference>
<proteinExistence type="predicted"/>
<dbReference type="Pfam" id="PF00156">
    <property type="entry name" value="Pribosyltran"/>
    <property type="match status" value="1"/>
</dbReference>
<evidence type="ECO:0000313" key="4">
    <source>
        <dbReference type="EMBL" id="GAA0197768.1"/>
    </source>
</evidence>
<keyword evidence="4" id="KW-0328">Glycosyltransferase</keyword>
<dbReference type="EMBL" id="BAAAFM010000001">
    <property type="protein sequence ID" value="GAA0197768.1"/>
    <property type="molecule type" value="Genomic_DNA"/>
</dbReference>
<dbReference type="InterPro" id="IPR050408">
    <property type="entry name" value="HGPRT"/>
</dbReference>
<protein>
    <submittedName>
        <fullName evidence="4">Hypoxanthine-guanine phosphoribosyltransferase</fullName>
    </submittedName>
</protein>